<evidence type="ECO:0000256" key="9">
    <source>
        <dbReference type="RuleBase" id="RU004187"/>
    </source>
</evidence>
<dbReference type="Gene3D" id="1.10.560.10">
    <property type="entry name" value="GroEL-like equatorial domain"/>
    <property type="match status" value="1"/>
</dbReference>
<dbReference type="PANTHER" id="PTHR11353">
    <property type="entry name" value="CHAPERONIN"/>
    <property type="match status" value="1"/>
</dbReference>
<dbReference type="InterPro" id="IPR017998">
    <property type="entry name" value="Chaperone_TCP-1"/>
</dbReference>
<dbReference type="SUPFAM" id="SSF54849">
    <property type="entry name" value="GroEL-intermediate domain like"/>
    <property type="match status" value="1"/>
</dbReference>
<evidence type="ECO:0000256" key="4">
    <source>
        <dbReference type="ARBA" id="ARBA00022490"/>
    </source>
</evidence>
<keyword evidence="4" id="KW-0963">Cytoplasm</keyword>
<proteinExistence type="inferred from homology"/>
<keyword evidence="11" id="KW-1185">Reference proteome</keyword>
<dbReference type="GO" id="GO:0140662">
    <property type="term" value="F:ATP-dependent protein folding chaperone"/>
    <property type="evidence" value="ECO:0007669"/>
    <property type="project" value="InterPro"/>
</dbReference>
<name>A0A090L666_STRRB</name>
<dbReference type="PROSITE" id="PS00751">
    <property type="entry name" value="TCP1_2"/>
    <property type="match status" value="1"/>
</dbReference>
<accession>A0A090L666</accession>
<dbReference type="FunFam" id="1.10.560.10:FF:000017">
    <property type="entry name" value="T-complex protein 1 subunit eta"/>
    <property type="match status" value="1"/>
</dbReference>
<evidence type="ECO:0000256" key="2">
    <source>
        <dbReference type="ARBA" id="ARBA00008020"/>
    </source>
</evidence>
<dbReference type="InterPro" id="IPR002423">
    <property type="entry name" value="Cpn60/GroEL/TCP-1"/>
</dbReference>
<evidence type="ECO:0000313" key="10">
    <source>
        <dbReference type="EMBL" id="CEF65291.1"/>
    </source>
</evidence>
<dbReference type="InterPro" id="IPR027409">
    <property type="entry name" value="GroEL-like_apical_dom_sf"/>
</dbReference>
<dbReference type="GO" id="GO:0005832">
    <property type="term" value="C:chaperonin-containing T-complex"/>
    <property type="evidence" value="ECO:0007669"/>
    <property type="project" value="InterPro"/>
</dbReference>
<dbReference type="PRINTS" id="PR00304">
    <property type="entry name" value="TCOMPLEXTCP1"/>
</dbReference>
<comment type="subcellular location">
    <subcellularLocation>
        <location evidence="1">Cytoplasm</location>
    </subcellularLocation>
</comment>
<sequence length="508" mass="54905">MVVAMNVLKQTAEEERGENARMANFVGAIAIGDLVKSTLGPKGMDKILTSGQNIYQQITVTNDGATILKSIGVDNPAAKVLVNVSMTQDSEVGDGTTSVTVLAAELLKEAEKLIGQKIHPQTIINGFRKASIKAQKVLADSAIQTKDMREDLLKIARTTLGSKIVAQHKEFFSNLAVDVVMRMEGSSNLESIQYIKKLGGSMEDSYLDDGFLLEKTVGYNQPRRMENCNILLANTPMDNDKVKVFGTRVHVDSVAKVADLEKAEKEKMKDKVEKILKHGSGIMSIEHADFEGCERLALVLNCDIVSTFDTPENVRMGKCDLIEEVTIGEDTLLRFSGVPGKKACSVVLRGATKQILDEAERSLHDAFCVLTTHVKNSKTIAGAGASEVMMSNAILEEALKTAGKEGLAIEAFGRALLQLPTIICDNAGLDSADLVSQLRAAHATGKKNMGIDIENGRIADILELGVIESLSVKMNVVTAATEAAEQILRVDDILKCTPRPRAPDNRPC</sequence>
<dbReference type="InterPro" id="IPR002194">
    <property type="entry name" value="Chaperonin_TCP-1_CS"/>
</dbReference>
<reference evidence="12" key="2">
    <citation type="submission" date="2020-12" db="UniProtKB">
        <authorList>
            <consortium name="WormBaseParasite"/>
        </authorList>
    </citation>
    <scope>IDENTIFICATION</scope>
</reference>
<dbReference type="InterPro" id="IPR027410">
    <property type="entry name" value="TCP-1-like_intermed_sf"/>
</dbReference>
<dbReference type="NCBIfam" id="TIGR02341">
    <property type="entry name" value="chap_CCT_beta"/>
    <property type="match status" value="1"/>
</dbReference>
<evidence type="ECO:0000256" key="5">
    <source>
        <dbReference type="ARBA" id="ARBA00022741"/>
    </source>
</evidence>
<evidence type="ECO:0000256" key="1">
    <source>
        <dbReference type="ARBA" id="ARBA00004496"/>
    </source>
</evidence>
<dbReference type="InterPro" id="IPR027413">
    <property type="entry name" value="GROEL-like_equatorial_sf"/>
</dbReference>
<dbReference type="Proteomes" id="UP000035682">
    <property type="component" value="Unplaced"/>
</dbReference>
<comment type="similarity">
    <text evidence="2 9">Belongs to the TCP-1 chaperonin family.</text>
</comment>
<evidence type="ECO:0000313" key="12">
    <source>
        <dbReference type="WBParaSite" id="SRAE_1000354400.1"/>
    </source>
</evidence>
<dbReference type="SUPFAM" id="SSF48592">
    <property type="entry name" value="GroEL equatorial domain-like"/>
    <property type="match status" value="1"/>
</dbReference>
<dbReference type="STRING" id="34506.A0A090L666"/>
<gene>
    <name evidence="10 12 13" type="ORF">SRAE_1000354400</name>
</gene>
<dbReference type="eggNOG" id="KOG0363">
    <property type="taxonomic scope" value="Eukaryota"/>
</dbReference>
<dbReference type="WormBase" id="SRAE_1000354400">
    <property type="protein sequence ID" value="SRP02680"/>
    <property type="gene ID" value="WBGene00260161"/>
</dbReference>
<dbReference type="GO" id="GO:0005524">
    <property type="term" value="F:ATP binding"/>
    <property type="evidence" value="ECO:0007669"/>
    <property type="project" value="UniProtKB-KW"/>
</dbReference>
<evidence type="ECO:0000313" key="13">
    <source>
        <dbReference type="WormBase" id="SRAE_1000354400"/>
    </source>
</evidence>
<dbReference type="GO" id="GO:0051082">
    <property type="term" value="F:unfolded protein binding"/>
    <property type="evidence" value="ECO:0007669"/>
    <property type="project" value="InterPro"/>
</dbReference>
<dbReference type="WBParaSite" id="SRAE_1000354400.1">
    <property type="protein sequence ID" value="SRAE_1000354400.1"/>
    <property type="gene ID" value="WBGene00260161"/>
</dbReference>
<dbReference type="Gene3D" id="3.50.7.10">
    <property type="entry name" value="GroEL"/>
    <property type="match status" value="1"/>
</dbReference>
<dbReference type="PROSITE" id="PS00995">
    <property type="entry name" value="TCP1_3"/>
    <property type="match status" value="1"/>
</dbReference>
<dbReference type="RefSeq" id="XP_024504492.1">
    <property type="nucleotide sequence ID" value="XM_024650746.1"/>
</dbReference>
<reference evidence="10 11" key="1">
    <citation type="submission" date="2014-09" db="EMBL/GenBank/DDBJ databases">
        <authorList>
            <person name="Martin A.A."/>
        </authorList>
    </citation>
    <scope>NUCLEOTIDE SEQUENCE</scope>
    <source>
        <strain evidence="11">ED321</strain>
        <strain evidence="10">ED321 Heterogonic</strain>
    </source>
</reference>
<evidence type="ECO:0000256" key="8">
    <source>
        <dbReference type="ARBA" id="ARBA00033237"/>
    </source>
</evidence>
<dbReference type="SUPFAM" id="SSF52029">
    <property type="entry name" value="GroEL apical domain-like"/>
    <property type="match status" value="1"/>
</dbReference>
<dbReference type="GO" id="GO:0016887">
    <property type="term" value="F:ATP hydrolysis activity"/>
    <property type="evidence" value="ECO:0007669"/>
    <property type="project" value="InterPro"/>
</dbReference>
<protein>
    <recommendedName>
        <fullName evidence="3">T-complex protein 1 subunit beta</fullName>
    </recommendedName>
    <alternativeName>
        <fullName evidence="8">CCT-beta</fullName>
    </alternativeName>
</protein>
<dbReference type="AlphaFoldDB" id="A0A090L666"/>
<evidence type="ECO:0000256" key="3">
    <source>
        <dbReference type="ARBA" id="ARBA00018961"/>
    </source>
</evidence>
<dbReference type="OrthoDB" id="10259763at2759"/>
<keyword evidence="6 9" id="KW-0067">ATP-binding</keyword>
<keyword evidence="5 9" id="KW-0547">Nucleotide-binding</keyword>
<dbReference type="PROSITE" id="PS00750">
    <property type="entry name" value="TCP1_1"/>
    <property type="match status" value="1"/>
</dbReference>
<dbReference type="Pfam" id="PF00118">
    <property type="entry name" value="Cpn60_TCP1"/>
    <property type="match status" value="2"/>
</dbReference>
<dbReference type="Gene3D" id="3.30.260.10">
    <property type="entry name" value="TCP-1-like chaperonin intermediate domain"/>
    <property type="match status" value="1"/>
</dbReference>
<dbReference type="CDD" id="cd03336">
    <property type="entry name" value="TCP1_beta"/>
    <property type="match status" value="1"/>
</dbReference>
<evidence type="ECO:0000256" key="7">
    <source>
        <dbReference type="ARBA" id="ARBA00023186"/>
    </source>
</evidence>
<dbReference type="OMA" id="CAEMVMS"/>
<dbReference type="GeneID" id="36377656"/>
<organism evidence="10">
    <name type="scientific">Strongyloides ratti</name>
    <name type="common">Parasitic roundworm</name>
    <dbReference type="NCBI Taxonomy" id="34506"/>
    <lineage>
        <taxon>Eukaryota</taxon>
        <taxon>Metazoa</taxon>
        <taxon>Ecdysozoa</taxon>
        <taxon>Nematoda</taxon>
        <taxon>Chromadorea</taxon>
        <taxon>Rhabditida</taxon>
        <taxon>Tylenchina</taxon>
        <taxon>Panagrolaimomorpha</taxon>
        <taxon>Strongyloidoidea</taxon>
        <taxon>Strongyloididae</taxon>
        <taxon>Strongyloides</taxon>
    </lineage>
</organism>
<keyword evidence="7 9" id="KW-0143">Chaperone</keyword>
<dbReference type="EMBL" id="LN609528">
    <property type="protein sequence ID" value="CEF65291.1"/>
    <property type="molecule type" value="Genomic_DNA"/>
</dbReference>
<evidence type="ECO:0000256" key="6">
    <source>
        <dbReference type="ARBA" id="ARBA00022840"/>
    </source>
</evidence>
<dbReference type="CTD" id="36377656"/>
<dbReference type="InterPro" id="IPR012716">
    <property type="entry name" value="Chap_CCT_beta"/>
</dbReference>
<evidence type="ECO:0000313" key="11">
    <source>
        <dbReference type="Proteomes" id="UP000035682"/>
    </source>
</evidence>